<organism evidence="1 2">
    <name type="scientific">Mumia zhuanghuii</name>
    <dbReference type="NCBI Taxonomy" id="2585211"/>
    <lineage>
        <taxon>Bacteria</taxon>
        <taxon>Bacillati</taxon>
        <taxon>Actinomycetota</taxon>
        <taxon>Actinomycetes</taxon>
        <taxon>Propionibacteriales</taxon>
        <taxon>Nocardioidaceae</taxon>
        <taxon>Mumia</taxon>
    </lineage>
</organism>
<keyword evidence="1" id="KW-0378">Hydrolase</keyword>
<dbReference type="GO" id="GO:0016787">
    <property type="term" value="F:hydrolase activity"/>
    <property type="evidence" value="ECO:0007669"/>
    <property type="project" value="UniProtKB-KW"/>
</dbReference>
<sequence length="336" mass="34727">MSTTALVRAVRTAVRVPGAPAPYDTVHVTVRYPALPATTTAERMSGRLPADPAGAPYPLAVILSGVNVASDAYAWLAVRLVEAGFVAVTYDWVAELFPGKDGPGELGLTPGVDLATVGPQTYGTGPTTPALRPVLDAVAALGEAGPLAGLLDTGTVALFGHSAGGTVALQSASTQWFPEVRAVVTYGAHTMASQMLGYPPSTLLPAPVEAPVMLLSGTADGVVAASAVRYGEDPGAPSHDPVTATWERALPSTTEAWLVHLGGATHMLAAHPEDKTTARGFLEDPPVGDDAARRDALATIVTSFLHASVRGDTEAKNALELLAEQPRPEIAEIRRR</sequence>
<dbReference type="AlphaFoldDB" id="A0A5C4MJD9"/>
<dbReference type="PANTHER" id="PTHR33428:SF14">
    <property type="entry name" value="CARBOXYLESTERASE TYPE B DOMAIN-CONTAINING PROTEIN"/>
    <property type="match status" value="1"/>
</dbReference>
<proteinExistence type="predicted"/>
<dbReference type="Gene3D" id="3.40.50.1820">
    <property type="entry name" value="alpha/beta hydrolase"/>
    <property type="match status" value="1"/>
</dbReference>
<reference evidence="1 2" key="1">
    <citation type="submission" date="2019-05" db="EMBL/GenBank/DDBJ databases">
        <title>Mumia sp. nov., isolated from the intestinal contents of plateau pika (Ochotona curzoniae) in the Qinghai-Tibet plateau of China.</title>
        <authorList>
            <person name="Tian Z."/>
        </authorList>
    </citation>
    <scope>NUCLEOTIDE SEQUENCE [LARGE SCALE GENOMIC DNA]</scope>
    <source>
        <strain evidence="2">527</strain>
    </source>
</reference>
<comment type="caution">
    <text evidence="1">The sequence shown here is derived from an EMBL/GenBank/DDBJ whole genome shotgun (WGS) entry which is preliminary data.</text>
</comment>
<evidence type="ECO:0000313" key="2">
    <source>
        <dbReference type="Proteomes" id="UP000306740"/>
    </source>
</evidence>
<protein>
    <submittedName>
        <fullName evidence="1">Alpha/beta hydrolase</fullName>
    </submittedName>
</protein>
<accession>A0A5C4MJD9</accession>
<dbReference type="OrthoDB" id="569821at2"/>
<dbReference type="EMBL" id="VDFR01000066">
    <property type="protein sequence ID" value="TNC45344.1"/>
    <property type="molecule type" value="Genomic_DNA"/>
</dbReference>
<name>A0A5C4MJD9_9ACTN</name>
<evidence type="ECO:0000313" key="1">
    <source>
        <dbReference type="EMBL" id="TNC45344.1"/>
    </source>
</evidence>
<dbReference type="SUPFAM" id="SSF53474">
    <property type="entry name" value="alpha/beta-Hydrolases"/>
    <property type="match status" value="1"/>
</dbReference>
<dbReference type="PANTHER" id="PTHR33428">
    <property type="entry name" value="CHLOROPHYLLASE-2, CHLOROPLASTIC"/>
    <property type="match status" value="1"/>
</dbReference>
<dbReference type="InterPro" id="IPR029058">
    <property type="entry name" value="AB_hydrolase_fold"/>
</dbReference>
<dbReference type="Proteomes" id="UP000306740">
    <property type="component" value="Unassembled WGS sequence"/>
</dbReference>
<dbReference type="RefSeq" id="WP_139088265.1">
    <property type="nucleotide sequence ID" value="NZ_VDFR01000066.1"/>
</dbReference>
<gene>
    <name evidence="1" type="ORF">FHE65_14680</name>
</gene>